<gene>
    <name evidence="1" type="ORF">D3Y59_06380</name>
</gene>
<accession>A0A3B7QZT7</accession>
<dbReference type="PROSITE" id="PS51257">
    <property type="entry name" value="PROKAR_LIPOPROTEIN"/>
    <property type="match status" value="1"/>
</dbReference>
<dbReference type="KEGG" id="hyh:D3Y59_06380"/>
<dbReference type="RefSeq" id="WP_119444291.1">
    <property type="nucleotide sequence ID" value="NZ_CP032317.1"/>
</dbReference>
<protein>
    <recommendedName>
        <fullName evidence="3">Lipoprotein</fullName>
    </recommendedName>
</protein>
<reference evidence="1 2" key="1">
    <citation type="submission" date="2018-09" db="EMBL/GenBank/DDBJ databases">
        <title>Hymenobacter medium sp. nov., isolated from R2A medium.</title>
        <authorList>
            <person name="Yingchao G."/>
        </authorList>
    </citation>
    <scope>NUCLEOTIDE SEQUENCE [LARGE SCALE GENOMIC DNA]</scope>
    <source>
        <strain evidence="2">sh-6</strain>
    </source>
</reference>
<organism evidence="1 2">
    <name type="scientific">Hymenobacter oligotrophus</name>
    <dbReference type="NCBI Taxonomy" id="2319843"/>
    <lineage>
        <taxon>Bacteria</taxon>
        <taxon>Pseudomonadati</taxon>
        <taxon>Bacteroidota</taxon>
        <taxon>Cytophagia</taxon>
        <taxon>Cytophagales</taxon>
        <taxon>Hymenobacteraceae</taxon>
        <taxon>Hymenobacter</taxon>
    </lineage>
</organism>
<evidence type="ECO:0000313" key="1">
    <source>
        <dbReference type="EMBL" id="AYA36713.1"/>
    </source>
</evidence>
<keyword evidence="2" id="KW-1185">Reference proteome</keyword>
<dbReference type="AlphaFoldDB" id="A0A3B7QZT7"/>
<name>A0A3B7QZT7_9BACT</name>
<sequence length="175" mass="20507">MTQQKPFDALYLIKPSCLLFFMVFSACSNKHLNSSICNNQEFITKHFSHSTFAQRKKGTLLFFTTYRSNCSNEFILELKNQQYSLLRDSLEYVPDAVTPANVCNYVASLQRELDSLQIREYIGEPDGLGTRMVLYMEDGSMIFQTEEVTRITYYRTLKNISQARYLCNNWYLGRY</sequence>
<dbReference type="EMBL" id="CP032317">
    <property type="protein sequence ID" value="AYA36713.1"/>
    <property type="molecule type" value="Genomic_DNA"/>
</dbReference>
<proteinExistence type="predicted"/>
<evidence type="ECO:0008006" key="3">
    <source>
        <dbReference type="Google" id="ProtNLM"/>
    </source>
</evidence>
<evidence type="ECO:0000313" key="2">
    <source>
        <dbReference type="Proteomes" id="UP000262802"/>
    </source>
</evidence>
<dbReference type="Proteomes" id="UP000262802">
    <property type="component" value="Chromosome"/>
</dbReference>